<comment type="caution">
    <text evidence="4">The sequence shown here is derived from an EMBL/GenBank/DDBJ whole genome shotgun (WGS) entry which is preliminary data.</text>
</comment>
<name>A0A848KWJ4_9ACTN</name>
<protein>
    <submittedName>
        <fullName evidence="4">DUF4190 domain-containing protein</fullName>
    </submittedName>
</protein>
<gene>
    <name evidence="4" type="ORF">HH308_04845</name>
</gene>
<feature type="transmembrane region" description="Helical" evidence="2">
    <location>
        <begin position="216"/>
        <end position="243"/>
    </location>
</feature>
<feature type="compositionally biased region" description="Polar residues" evidence="1">
    <location>
        <begin position="42"/>
        <end position="69"/>
    </location>
</feature>
<evidence type="ECO:0000259" key="3">
    <source>
        <dbReference type="Pfam" id="PF13828"/>
    </source>
</evidence>
<accession>A0A848KWJ4</accession>
<dbReference type="Proteomes" id="UP000550729">
    <property type="component" value="Unassembled WGS sequence"/>
</dbReference>
<feature type="region of interest" description="Disordered" evidence="1">
    <location>
        <begin position="1"/>
        <end position="130"/>
    </location>
</feature>
<sequence length="245" mass="25291">MTGPDMSKPGPSAEPGAYDQTQLRDVSKLDLNKQPAADDFSPVQSNPGYQPSNPGYQPSNPGYQPSNPGYQAPTPGYEAQSNPGYQQSNPGYQAQPNPGYQPSNPGYQPPSTPYVAPGASSQPNYSGYPAPSYPQQPYAAGYPAAQPYGAQYPGAYPGGYGYTATTTNTKAIVSLILGIAGLTATCGLLGIGGLILGYLAKREIDESGGTQDGSGLALAGIILGWICVAVIVLFVAFIIISIATS</sequence>
<keyword evidence="2" id="KW-0472">Membrane</keyword>
<dbReference type="InterPro" id="IPR025241">
    <property type="entry name" value="DUF4190"/>
</dbReference>
<proteinExistence type="predicted"/>
<evidence type="ECO:0000313" key="4">
    <source>
        <dbReference type="EMBL" id="NMO00541.1"/>
    </source>
</evidence>
<feature type="domain" description="DUF4190" evidence="3">
    <location>
        <begin position="171"/>
        <end position="234"/>
    </location>
</feature>
<keyword evidence="5" id="KW-1185">Reference proteome</keyword>
<keyword evidence="2" id="KW-0812">Transmembrane</keyword>
<evidence type="ECO:0000256" key="1">
    <source>
        <dbReference type="SAM" id="MobiDB-lite"/>
    </source>
</evidence>
<evidence type="ECO:0000256" key="2">
    <source>
        <dbReference type="SAM" id="Phobius"/>
    </source>
</evidence>
<dbReference type="AlphaFoldDB" id="A0A848KWJ4"/>
<feature type="compositionally biased region" description="Polar residues" evidence="1">
    <location>
        <begin position="79"/>
        <end position="106"/>
    </location>
</feature>
<reference evidence="4 5" key="1">
    <citation type="submission" date="2020-04" db="EMBL/GenBank/DDBJ databases">
        <title>Gordonia sp. nov. TBRC 11910.</title>
        <authorList>
            <person name="Suriyachadkun C."/>
        </authorList>
    </citation>
    <scope>NUCLEOTIDE SEQUENCE [LARGE SCALE GENOMIC DNA]</scope>
    <source>
        <strain evidence="4 5">TBRC 11910</strain>
    </source>
</reference>
<keyword evidence="2" id="KW-1133">Transmembrane helix</keyword>
<feature type="transmembrane region" description="Helical" evidence="2">
    <location>
        <begin position="172"/>
        <end position="196"/>
    </location>
</feature>
<dbReference type="RefSeq" id="WP_170193056.1">
    <property type="nucleotide sequence ID" value="NZ_JABBNB010000004.1"/>
</dbReference>
<dbReference type="Pfam" id="PF13828">
    <property type="entry name" value="DUF4190"/>
    <property type="match status" value="1"/>
</dbReference>
<evidence type="ECO:0000313" key="5">
    <source>
        <dbReference type="Proteomes" id="UP000550729"/>
    </source>
</evidence>
<dbReference type="EMBL" id="JABBNB010000004">
    <property type="protein sequence ID" value="NMO00541.1"/>
    <property type="molecule type" value="Genomic_DNA"/>
</dbReference>
<organism evidence="4 5">
    <name type="scientific">Gordonia asplenii</name>
    <dbReference type="NCBI Taxonomy" id="2725283"/>
    <lineage>
        <taxon>Bacteria</taxon>
        <taxon>Bacillati</taxon>
        <taxon>Actinomycetota</taxon>
        <taxon>Actinomycetes</taxon>
        <taxon>Mycobacteriales</taxon>
        <taxon>Gordoniaceae</taxon>
        <taxon>Gordonia</taxon>
    </lineage>
</organism>